<sequence length="72" mass="8065">ISTERCTVLRPCILPNVLLCQASIQGCPVSEIGSPEQPGRFAMELLWTQIFPLHHDYVTKLKGICKDILTQL</sequence>
<accession>C0EFE1</accession>
<proteinExistence type="predicted"/>
<name>C0EFE1_9FIRM</name>
<comment type="caution">
    <text evidence="1">The sequence shown here is derived from an EMBL/GenBank/DDBJ whole genome shotgun (WGS) entry which is preliminary data.</text>
</comment>
<organism evidence="1 2">
    <name type="scientific">[Clostridium] methylpentosum DSM 5476</name>
    <dbReference type="NCBI Taxonomy" id="537013"/>
    <lineage>
        <taxon>Bacteria</taxon>
        <taxon>Bacillati</taxon>
        <taxon>Bacillota</taxon>
        <taxon>Clostridia</taxon>
        <taxon>Eubacteriales</taxon>
        <taxon>Oscillospiraceae</taxon>
        <taxon>Oscillospiraceae incertae sedis</taxon>
    </lineage>
</organism>
<protein>
    <submittedName>
        <fullName evidence="1">Uncharacterized protein</fullName>
    </submittedName>
</protein>
<reference evidence="1 2" key="1">
    <citation type="submission" date="2009-01" db="EMBL/GenBank/DDBJ databases">
        <authorList>
            <person name="Fulton L."/>
            <person name="Clifton S."/>
            <person name="Fulton B."/>
            <person name="Xu J."/>
            <person name="Minx P."/>
            <person name="Pepin K.H."/>
            <person name="Johnson M."/>
            <person name="Bhonagiri V."/>
            <person name="Nash W.E."/>
            <person name="Mardis E.R."/>
            <person name="Wilson R.K."/>
        </authorList>
    </citation>
    <scope>NUCLEOTIDE SEQUENCE [LARGE SCALE GENOMIC DNA]</scope>
    <source>
        <strain evidence="1 2">DSM 5476</strain>
    </source>
</reference>
<keyword evidence="2" id="KW-1185">Reference proteome</keyword>
<dbReference type="EMBL" id="ACEC01000089">
    <property type="protein sequence ID" value="EEG29810.1"/>
    <property type="molecule type" value="Genomic_DNA"/>
</dbReference>
<dbReference type="Proteomes" id="UP000003340">
    <property type="component" value="Unassembled WGS sequence"/>
</dbReference>
<feature type="non-terminal residue" evidence="1">
    <location>
        <position position="1"/>
    </location>
</feature>
<gene>
    <name evidence="1" type="ORF">CLOSTMETH_02583</name>
</gene>
<reference evidence="1 2" key="2">
    <citation type="submission" date="2009-02" db="EMBL/GenBank/DDBJ databases">
        <title>Draft genome sequence of Clostridium methylpentosum (DSM 5476).</title>
        <authorList>
            <person name="Sudarsanam P."/>
            <person name="Ley R."/>
            <person name="Guruge J."/>
            <person name="Turnbaugh P.J."/>
            <person name="Mahowald M."/>
            <person name="Liep D."/>
            <person name="Gordon J."/>
        </authorList>
    </citation>
    <scope>NUCLEOTIDE SEQUENCE [LARGE SCALE GENOMIC DNA]</scope>
    <source>
        <strain evidence="1 2">DSM 5476</strain>
    </source>
</reference>
<dbReference type="HOGENOM" id="CLU_2727997_0_0_9"/>
<evidence type="ECO:0000313" key="2">
    <source>
        <dbReference type="Proteomes" id="UP000003340"/>
    </source>
</evidence>
<dbReference type="AlphaFoldDB" id="C0EFE1"/>
<evidence type="ECO:0000313" key="1">
    <source>
        <dbReference type="EMBL" id="EEG29810.1"/>
    </source>
</evidence>